<protein>
    <recommendedName>
        <fullName evidence="4 11">D-3-phosphoglycerate dehydrogenase</fullName>
        <ecNumber evidence="11">1.1.1.95</ecNumber>
    </recommendedName>
</protein>
<dbReference type="PROSITE" id="PS51671">
    <property type="entry name" value="ACT"/>
    <property type="match status" value="1"/>
</dbReference>
<dbReference type="Gene3D" id="3.30.70.260">
    <property type="match status" value="1"/>
</dbReference>
<dbReference type="InterPro" id="IPR045865">
    <property type="entry name" value="ACT-like_dom_sf"/>
</dbReference>
<dbReference type="Pfam" id="PF00389">
    <property type="entry name" value="2-Hacid_dh"/>
    <property type="match status" value="1"/>
</dbReference>
<dbReference type="Pfam" id="PF19304">
    <property type="entry name" value="PGDH_inter"/>
    <property type="match status" value="1"/>
</dbReference>
<dbReference type="InterPro" id="IPR029753">
    <property type="entry name" value="D-isomer_DH_CS"/>
</dbReference>
<dbReference type="GO" id="GO:0051287">
    <property type="term" value="F:NAD binding"/>
    <property type="evidence" value="ECO:0007669"/>
    <property type="project" value="UniProtKB-UniRule"/>
</dbReference>
<organism evidence="13 14">
    <name type="scientific">Fictibacillus enclensis</name>
    <dbReference type="NCBI Taxonomy" id="1017270"/>
    <lineage>
        <taxon>Bacteria</taxon>
        <taxon>Bacillati</taxon>
        <taxon>Bacillota</taxon>
        <taxon>Bacilli</taxon>
        <taxon>Bacillales</taxon>
        <taxon>Fictibacillaceae</taxon>
        <taxon>Fictibacillus</taxon>
    </lineage>
</organism>
<comment type="catalytic activity">
    <reaction evidence="9">
        <text>(R)-2-hydroxyglutarate + NAD(+) = 2-oxoglutarate + NADH + H(+)</text>
        <dbReference type="Rhea" id="RHEA:49612"/>
        <dbReference type="ChEBI" id="CHEBI:15378"/>
        <dbReference type="ChEBI" id="CHEBI:15801"/>
        <dbReference type="ChEBI" id="CHEBI:16810"/>
        <dbReference type="ChEBI" id="CHEBI:57540"/>
        <dbReference type="ChEBI" id="CHEBI:57945"/>
        <dbReference type="EC" id="1.1.1.399"/>
    </reaction>
</comment>
<dbReference type="GO" id="GO:0004617">
    <property type="term" value="F:phosphoglycerate dehydrogenase activity"/>
    <property type="evidence" value="ECO:0007669"/>
    <property type="project" value="UniProtKB-UniRule"/>
</dbReference>
<dbReference type="UniPathway" id="UPA00135">
    <property type="reaction ID" value="UER00196"/>
</dbReference>
<dbReference type="SUPFAM" id="SSF143548">
    <property type="entry name" value="Serine metabolism enzymes domain"/>
    <property type="match status" value="1"/>
</dbReference>
<dbReference type="SUPFAM" id="SSF55021">
    <property type="entry name" value="ACT-like"/>
    <property type="match status" value="1"/>
</dbReference>
<dbReference type="SUPFAM" id="SSF51735">
    <property type="entry name" value="NAD(P)-binding Rossmann-fold domains"/>
    <property type="match status" value="1"/>
</dbReference>
<dbReference type="Pfam" id="PF01842">
    <property type="entry name" value="ACT"/>
    <property type="match status" value="1"/>
</dbReference>
<evidence type="ECO:0000256" key="10">
    <source>
        <dbReference type="ARBA" id="ARBA00048731"/>
    </source>
</evidence>
<dbReference type="FunFam" id="3.30.70.260:FF:000008">
    <property type="entry name" value="D-3-phosphoglycerate dehydrogenase, chloroplastic"/>
    <property type="match status" value="1"/>
</dbReference>
<dbReference type="Gene3D" id="3.40.50.720">
    <property type="entry name" value="NAD(P)-binding Rossmann-like Domain"/>
    <property type="match status" value="2"/>
</dbReference>
<dbReference type="Proteomes" id="UP000054099">
    <property type="component" value="Unassembled WGS sequence"/>
</dbReference>
<dbReference type="InterPro" id="IPR006236">
    <property type="entry name" value="PGDH"/>
</dbReference>
<evidence type="ECO:0000256" key="2">
    <source>
        <dbReference type="ARBA" id="ARBA00005216"/>
    </source>
</evidence>
<evidence type="ECO:0000259" key="12">
    <source>
        <dbReference type="PROSITE" id="PS51671"/>
    </source>
</evidence>
<comment type="caution">
    <text evidence="13">The sequence shown here is derived from an EMBL/GenBank/DDBJ whole genome shotgun (WGS) entry which is preliminary data.</text>
</comment>
<dbReference type="NCBIfam" id="TIGR01327">
    <property type="entry name" value="PGDH"/>
    <property type="match status" value="1"/>
</dbReference>
<keyword evidence="5 11" id="KW-0028">Amino-acid biosynthesis</keyword>
<dbReference type="PANTHER" id="PTHR42789:SF1">
    <property type="entry name" value="D-ISOMER SPECIFIC 2-HYDROXYACID DEHYDROGENASE FAMILY PROTEIN (AFU_ORTHOLOGUE AFUA_6G10090)"/>
    <property type="match status" value="1"/>
</dbReference>
<dbReference type="EMBL" id="LNQN01000001">
    <property type="protein sequence ID" value="KSU85617.1"/>
    <property type="molecule type" value="Genomic_DNA"/>
</dbReference>
<feature type="domain" description="ACT" evidence="12">
    <location>
        <begin position="451"/>
        <end position="523"/>
    </location>
</feature>
<keyword evidence="7 11" id="KW-0520">NAD</keyword>
<evidence type="ECO:0000256" key="3">
    <source>
        <dbReference type="ARBA" id="ARBA00005854"/>
    </source>
</evidence>
<dbReference type="InterPro" id="IPR002912">
    <property type="entry name" value="ACT_dom"/>
</dbReference>
<evidence type="ECO:0000256" key="8">
    <source>
        <dbReference type="ARBA" id="ARBA00023299"/>
    </source>
</evidence>
<dbReference type="InterPro" id="IPR036291">
    <property type="entry name" value="NAD(P)-bd_dom_sf"/>
</dbReference>
<evidence type="ECO:0000256" key="9">
    <source>
        <dbReference type="ARBA" id="ARBA00048126"/>
    </source>
</evidence>
<evidence type="ECO:0000313" key="13">
    <source>
        <dbReference type="EMBL" id="KSU85617.1"/>
    </source>
</evidence>
<reference evidence="13 14" key="1">
    <citation type="journal article" date="2014" name="Antonie Van Leeuwenhoek">
        <title>Fictibacillus enclensis sp. nov., isolated from marine sediment.</title>
        <authorList>
            <person name="Dastager S.G."/>
            <person name="Mawlankar R."/>
            <person name="Srinivasan K."/>
            <person name="Tang S.K."/>
            <person name="Lee J.C."/>
            <person name="Ramana V.V."/>
            <person name="Shouche Y.S."/>
        </authorList>
    </citation>
    <scope>NUCLEOTIDE SEQUENCE [LARGE SCALE GENOMIC DNA]</scope>
    <source>
        <strain evidence="13 14">NIO-1003</strain>
    </source>
</reference>
<dbReference type="FunFam" id="3.40.50.720:FF:000021">
    <property type="entry name" value="D-3-phosphoglycerate dehydrogenase"/>
    <property type="match status" value="1"/>
</dbReference>
<evidence type="ECO:0000256" key="1">
    <source>
        <dbReference type="ARBA" id="ARBA00003800"/>
    </source>
</evidence>
<dbReference type="CDD" id="cd12173">
    <property type="entry name" value="PGDH_4"/>
    <property type="match status" value="1"/>
</dbReference>
<dbReference type="AlphaFoldDB" id="A0A0V8JFB6"/>
<dbReference type="CDD" id="cd04902">
    <property type="entry name" value="ACT_3PGDH-xct"/>
    <property type="match status" value="1"/>
</dbReference>
<dbReference type="RefSeq" id="WP_061970754.1">
    <property type="nucleotide sequence ID" value="NZ_FMAV01000001.1"/>
</dbReference>
<evidence type="ECO:0000256" key="4">
    <source>
        <dbReference type="ARBA" id="ARBA00021582"/>
    </source>
</evidence>
<dbReference type="PROSITE" id="PS00670">
    <property type="entry name" value="D_2_HYDROXYACID_DH_2"/>
    <property type="match status" value="1"/>
</dbReference>
<evidence type="ECO:0000256" key="5">
    <source>
        <dbReference type="ARBA" id="ARBA00022605"/>
    </source>
</evidence>
<accession>A0A0V8JFB6</accession>
<dbReference type="SUPFAM" id="SSF52283">
    <property type="entry name" value="Formate/glycerate dehydrogenase catalytic domain-like"/>
    <property type="match status" value="1"/>
</dbReference>
<dbReference type="InterPro" id="IPR050857">
    <property type="entry name" value="D-2-hydroxyacid_DH"/>
</dbReference>
<sequence length="523" mass="56997">MYTVLATDSIAKEGMAELESMPGVSVIYGHVNDISQPEHIDALVVRSATMVTKEMLSRFSNLKIIARAGVGVDNIDIDAATQRGILVINAPDGNTISTAEHTFAMIMALLRKIPQANQSVKEKKWNRSSFKGTELSGKSLGIVGMGRIGTELAKRARVFGAKVQVYDPFLTNDRAKTLQVTSLPLDELLSTSDIISVHTPLTNDTKKLINADNLSKTKQGVYLINCARGGILDEEALYTFLTRGHVAGCALDVFETEPAVENRLVQLNNVIATPHIAASTTEAQLNVASQVAHEISSFFKGKPVKNAVNLPAVSNEEFQKIYPFYELAKMSGQLLSQSFSSPIKEIKITFAGSITDYDTGLVTRGLLSGFLQPRVDRIVNDINAALIAKEQGFTFGETYSTDAQGYENWMKARVIGEHDSFSLQATFISGYGPRVVNINGYSTDFVPEGYLVYIEHIDRPGVIGRVGKLIGDLEINIASMQVGRKMAGGEAIMMLSFDKELAQDILLKIKELPDVVSATKINL</sequence>
<comment type="catalytic activity">
    <reaction evidence="10 11">
        <text>(2R)-3-phosphoglycerate + NAD(+) = 3-phosphooxypyruvate + NADH + H(+)</text>
        <dbReference type="Rhea" id="RHEA:12641"/>
        <dbReference type="ChEBI" id="CHEBI:15378"/>
        <dbReference type="ChEBI" id="CHEBI:18110"/>
        <dbReference type="ChEBI" id="CHEBI:57540"/>
        <dbReference type="ChEBI" id="CHEBI:57945"/>
        <dbReference type="ChEBI" id="CHEBI:58272"/>
        <dbReference type="EC" id="1.1.1.95"/>
    </reaction>
</comment>
<dbReference type="InterPro" id="IPR006140">
    <property type="entry name" value="D-isomer_DH_NAD-bd"/>
</dbReference>
<dbReference type="PANTHER" id="PTHR42789">
    <property type="entry name" value="D-ISOMER SPECIFIC 2-HYDROXYACID DEHYDROGENASE FAMILY PROTEIN (AFU_ORTHOLOGUE AFUA_6G10090)"/>
    <property type="match status" value="1"/>
</dbReference>
<proteinExistence type="inferred from homology"/>
<evidence type="ECO:0000313" key="14">
    <source>
        <dbReference type="Proteomes" id="UP000054099"/>
    </source>
</evidence>
<keyword evidence="8 11" id="KW-0718">Serine biosynthesis</keyword>
<comment type="function">
    <text evidence="1">Catalyzes the reversible oxidation of 3-phospho-D-glycerate to 3-phosphonooxypyruvate, the first step of the phosphorylated L-serine biosynthesis pathway. Also catalyzes the reversible oxidation of 2-hydroxyglutarate to 2-oxoglutarate.</text>
</comment>
<keyword evidence="14" id="KW-1185">Reference proteome</keyword>
<dbReference type="PROSITE" id="PS00671">
    <property type="entry name" value="D_2_HYDROXYACID_DH_3"/>
    <property type="match status" value="1"/>
</dbReference>
<dbReference type="InterPro" id="IPR029009">
    <property type="entry name" value="ASB_dom_sf"/>
</dbReference>
<evidence type="ECO:0000256" key="11">
    <source>
        <dbReference type="RuleBase" id="RU363003"/>
    </source>
</evidence>
<dbReference type="InterPro" id="IPR029752">
    <property type="entry name" value="D-isomer_DH_CS1"/>
</dbReference>
<name>A0A0V8JFB6_9BACL</name>
<dbReference type="PROSITE" id="PS00065">
    <property type="entry name" value="D_2_HYDROXYACID_DH_1"/>
    <property type="match status" value="1"/>
</dbReference>
<evidence type="ECO:0000256" key="7">
    <source>
        <dbReference type="ARBA" id="ARBA00023027"/>
    </source>
</evidence>
<dbReference type="InterPro" id="IPR006139">
    <property type="entry name" value="D-isomer_2_OHA_DH_cat_dom"/>
</dbReference>
<comment type="pathway">
    <text evidence="2 11">Amino-acid biosynthesis; L-serine biosynthesis; L-serine from 3-phospho-D-glycerate: step 1/3.</text>
</comment>
<gene>
    <name evidence="13" type="ORF">AS030_09010</name>
</gene>
<dbReference type="OrthoDB" id="9805416at2"/>
<comment type="similarity">
    <text evidence="3 11">Belongs to the D-isomer specific 2-hydroxyacid dehydrogenase family.</text>
</comment>
<dbReference type="GO" id="GO:0006564">
    <property type="term" value="P:L-serine biosynthetic process"/>
    <property type="evidence" value="ECO:0007669"/>
    <property type="project" value="UniProtKB-UniRule"/>
</dbReference>
<dbReference type="EC" id="1.1.1.95" evidence="11"/>
<dbReference type="InterPro" id="IPR045626">
    <property type="entry name" value="PGDH_ASB_dom"/>
</dbReference>
<keyword evidence="6 11" id="KW-0560">Oxidoreductase</keyword>
<dbReference type="Gene3D" id="3.30.1330.90">
    <property type="entry name" value="D-3-phosphoglycerate dehydrogenase, domain 3"/>
    <property type="match status" value="1"/>
</dbReference>
<evidence type="ECO:0000256" key="6">
    <source>
        <dbReference type="ARBA" id="ARBA00023002"/>
    </source>
</evidence>
<dbReference type="Pfam" id="PF02826">
    <property type="entry name" value="2-Hacid_dh_C"/>
    <property type="match status" value="1"/>
</dbReference>